<evidence type="ECO:0000313" key="2">
    <source>
        <dbReference type="EMBL" id="AWK09969.1"/>
    </source>
</evidence>
<dbReference type="InterPro" id="IPR027802">
    <property type="entry name" value="Multi-ubiquitin_dom"/>
</dbReference>
<proteinExistence type="predicted"/>
<name>A0ABN5KP38_9ACTN</name>
<feature type="domain" description="Multi-ubiquitin" evidence="1">
    <location>
        <begin position="21"/>
        <end position="88"/>
    </location>
</feature>
<keyword evidence="3" id="KW-1185">Reference proteome</keyword>
<reference evidence="2 3" key="1">
    <citation type="submission" date="2018-05" db="EMBL/GenBank/DDBJ databases">
        <title>Complete genome sequence of the Type Strain of Streptomyces spongiicola HNM0071, the producer of staurosporine.</title>
        <authorList>
            <person name="Zhou S."/>
            <person name="Huang X."/>
        </authorList>
    </citation>
    <scope>NUCLEOTIDE SEQUENCE [LARGE SCALE GENOMIC DNA]</scope>
    <source>
        <strain evidence="2 3">HNM0071</strain>
    </source>
</reference>
<dbReference type="EMBL" id="CP029254">
    <property type="protein sequence ID" value="AWK09969.1"/>
    <property type="molecule type" value="Genomic_DNA"/>
</dbReference>
<evidence type="ECO:0000259" key="1">
    <source>
        <dbReference type="Pfam" id="PF14452"/>
    </source>
</evidence>
<protein>
    <recommendedName>
        <fullName evidence="1">Multi-ubiquitin domain-containing protein</fullName>
    </recommendedName>
</protein>
<accession>A0ABN5KP38</accession>
<evidence type="ECO:0000313" key="3">
    <source>
        <dbReference type="Proteomes" id="UP000245051"/>
    </source>
</evidence>
<dbReference type="Proteomes" id="UP000245051">
    <property type="component" value="Chromosome"/>
</dbReference>
<sequence length="94" mass="10268">MDTDTAIEPTVGQDKRRPVEVTITVNNQPVILPGREFTGLGIKQAAIAQGVPIDTGFQLSVKQGNGRYEVVDDDEQIRVHPNQEFLAVPPDDNS</sequence>
<gene>
    <name evidence="2" type="ORF">DDQ41_14855</name>
</gene>
<organism evidence="2 3">
    <name type="scientific">Streptomyces spongiicola</name>
    <dbReference type="NCBI Taxonomy" id="1690221"/>
    <lineage>
        <taxon>Bacteria</taxon>
        <taxon>Bacillati</taxon>
        <taxon>Actinomycetota</taxon>
        <taxon>Actinomycetes</taxon>
        <taxon>Kitasatosporales</taxon>
        <taxon>Streptomycetaceae</taxon>
        <taxon>Streptomyces</taxon>
    </lineage>
</organism>
<dbReference type="Pfam" id="PF14452">
    <property type="entry name" value="Multi_ubiq"/>
    <property type="match status" value="1"/>
</dbReference>
<dbReference type="RefSeq" id="WP_109294926.1">
    <property type="nucleotide sequence ID" value="NZ_CP029254.1"/>
</dbReference>